<dbReference type="EMBL" id="AAZO01007268">
    <property type="status" value="NOT_ANNOTATED_CDS"/>
    <property type="molecule type" value="Genomic_DNA"/>
</dbReference>
<dbReference type="InParanoid" id="E0W2R3"/>
<dbReference type="KEGG" id="phu:Phum_PHUM596550"/>
<evidence type="ECO:0000313" key="2">
    <source>
        <dbReference type="EnsemblMetazoa" id="PHUM596550-PA"/>
    </source>
</evidence>
<name>E0W2R3_PEDHC</name>
<organism>
    <name type="scientific">Pediculus humanus subsp. corporis</name>
    <name type="common">Body louse</name>
    <dbReference type="NCBI Taxonomy" id="121224"/>
    <lineage>
        <taxon>Eukaryota</taxon>
        <taxon>Metazoa</taxon>
        <taxon>Ecdysozoa</taxon>
        <taxon>Arthropoda</taxon>
        <taxon>Hexapoda</taxon>
        <taxon>Insecta</taxon>
        <taxon>Pterygota</taxon>
        <taxon>Neoptera</taxon>
        <taxon>Paraneoptera</taxon>
        <taxon>Psocodea</taxon>
        <taxon>Troctomorpha</taxon>
        <taxon>Phthiraptera</taxon>
        <taxon>Anoplura</taxon>
        <taxon>Pediculidae</taxon>
        <taxon>Pediculus</taxon>
    </lineage>
</organism>
<dbReference type="RefSeq" id="XP_002432657.1">
    <property type="nucleotide sequence ID" value="XM_002432612.1"/>
</dbReference>
<reference evidence="1" key="2">
    <citation type="submission" date="2007-04" db="EMBL/GenBank/DDBJ databases">
        <title>The genome of the human body louse.</title>
        <authorList>
            <consortium name="The Human Body Louse Genome Consortium"/>
            <person name="Kirkness E."/>
            <person name="Walenz B."/>
            <person name="Hass B."/>
            <person name="Bruggner R."/>
            <person name="Strausberg R."/>
        </authorList>
    </citation>
    <scope>NUCLEOTIDE SEQUENCE</scope>
    <source>
        <strain evidence="1">USDA</strain>
    </source>
</reference>
<dbReference type="GeneID" id="8239653"/>
<dbReference type="AlphaFoldDB" id="E0W2R3"/>
<evidence type="ECO:0000313" key="3">
    <source>
        <dbReference type="Proteomes" id="UP000009046"/>
    </source>
</evidence>
<keyword evidence="3" id="KW-1185">Reference proteome</keyword>
<dbReference type="EnsemblMetazoa" id="PHUM596550-RA">
    <property type="protein sequence ID" value="PHUM596550-PA"/>
    <property type="gene ID" value="PHUM596550"/>
</dbReference>
<protein>
    <submittedName>
        <fullName evidence="1 2">Uncharacterized protein</fullName>
    </submittedName>
</protein>
<dbReference type="HOGENOM" id="CLU_2349192_0_0_1"/>
<accession>E0W2R3</accession>
<dbReference type="Proteomes" id="UP000009046">
    <property type="component" value="Unassembled WGS sequence"/>
</dbReference>
<proteinExistence type="predicted"/>
<dbReference type="VEuPathDB" id="VectorBase:PHUM596550"/>
<sequence length="97" mass="11106">MIGMKCRDLEMGSGVWGVKTETIPVIVGGTGRHRPGENWRSLENSGELLEKSGEFWRITGEVWRKLLGSPEKSRQLLEITKVKEHWAGLKLGFWRRT</sequence>
<gene>
    <name evidence="2" type="primary">8239653</name>
    <name evidence="1" type="ORF">Phum_PHUM596550</name>
</gene>
<evidence type="ECO:0000313" key="1">
    <source>
        <dbReference type="EMBL" id="EEB19919.1"/>
    </source>
</evidence>
<reference evidence="2" key="3">
    <citation type="submission" date="2021-02" db="UniProtKB">
        <authorList>
            <consortium name="EnsemblMetazoa"/>
        </authorList>
    </citation>
    <scope>IDENTIFICATION</scope>
    <source>
        <strain evidence="2">USDA</strain>
    </source>
</reference>
<reference evidence="1" key="1">
    <citation type="submission" date="2007-04" db="EMBL/GenBank/DDBJ databases">
        <title>Annotation of Pediculus humanus corporis strain USDA.</title>
        <authorList>
            <person name="Kirkness E."/>
            <person name="Hannick L."/>
            <person name="Hass B."/>
            <person name="Bruggner R."/>
            <person name="Lawson D."/>
            <person name="Bidwell S."/>
            <person name="Joardar V."/>
            <person name="Caler E."/>
            <person name="Walenz B."/>
            <person name="Inman J."/>
            <person name="Schobel S."/>
            <person name="Galinsky K."/>
            <person name="Amedeo P."/>
            <person name="Strausberg R."/>
        </authorList>
    </citation>
    <scope>NUCLEOTIDE SEQUENCE</scope>
    <source>
        <strain evidence="1">USDA</strain>
    </source>
</reference>
<dbReference type="EMBL" id="DS235879">
    <property type="protein sequence ID" value="EEB19919.1"/>
    <property type="molecule type" value="Genomic_DNA"/>
</dbReference>
<dbReference type="CTD" id="8239653"/>